<dbReference type="GO" id="GO:0000166">
    <property type="term" value="F:nucleotide binding"/>
    <property type="evidence" value="ECO:0007669"/>
    <property type="project" value="UniProtKB-KW"/>
</dbReference>
<evidence type="ECO:0000313" key="8">
    <source>
        <dbReference type="Proteomes" id="UP000063234"/>
    </source>
</evidence>
<comment type="similarity">
    <text evidence="6">Belongs to the HepT RNase toxin family.</text>
</comment>
<evidence type="ECO:0000256" key="5">
    <source>
        <dbReference type="ARBA" id="ARBA00022801"/>
    </source>
</evidence>
<dbReference type="KEGG" id="ttk:TST_1109"/>
<gene>
    <name evidence="7" type="ORF">TST_1109</name>
</gene>
<dbReference type="PATRIC" id="fig|1298851.3.peg.1166"/>
<protein>
    <recommendedName>
        <fullName evidence="9">DUF86 domain-containing protein</fullName>
    </recommendedName>
</protein>
<dbReference type="PANTHER" id="PTHR34139:SF1">
    <property type="entry name" value="RNASE MJ1380-RELATED"/>
    <property type="match status" value="1"/>
</dbReference>
<dbReference type="Pfam" id="PF01934">
    <property type="entry name" value="HepT-like"/>
    <property type="match status" value="1"/>
</dbReference>
<dbReference type="Gene3D" id="1.20.120.580">
    <property type="entry name" value="bsu32300-like"/>
    <property type="match status" value="1"/>
</dbReference>
<keyword evidence="5" id="KW-0378">Hydrolase</keyword>
<organism evidence="7 8">
    <name type="scientific">Thermosulfidibacter takaii (strain DSM 17441 / JCM 13301 / NBRC 103674 / ABI70S6)</name>
    <dbReference type="NCBI Taxonomy" id="1298851"/>
    <lineage>
        <taxon>Bacteria</taxon>
        <taxon>Pseudomonadati</taxon>
        <taxon>Thermosulfidibacterota</taxon>
        <taxon>Thermosulfidibacteria</taxon>
        <taxon>Thermosulfidibacterales</taxon>
        <taxon>Thermosulfidibacteraceae</taxon>
    </lineage>
</organism>
<evidence type="ECO:0000256" key="2">
    <source>
        <dbReference type="ARBA" id="ARBA00022649"/>
    </source>
</evidence>
<evidence type="ECO:0000256" key="4">
    <source>
        <dbReference type="ARBA" id="ARBA00022741"/>
    </source>
</evidence>
<reference evidence="8" key="1">
    <citation type="journal article" date="2018" name="Science">
        <title>A primordial and reversible TCA cycle in a facultatively chemolithoautotrophic thermophile.</title>
        <authorList>
            <person name="Nunoura T."/>
            <person name="Chikaraishi Y."/>
            <person name="Izaki R."/>
            <person name="Suwa T."/>
            <person name="Sato T."/>
            <person name="Harada T."/>
            <person name="Mori K."/>
            <person name="Kato Y."/>
            <person name="Miyazaki M."/>
            <person name="Shimamura S."/>
            <person name="Yanagawa K."/>
            <person name="Shuto A."/>
            <person name="Ohkouchi N."/>
            <person name="Fujita N."/>
            <person name="Takaki Y."/>
            <person name="Atomi H."/>
            <person name="Takai K."/>
        </authorList>
    </citation>
    <scope>NUCLEOTIDE SEQUENCE [LARGE SCALE GENOMIC DNA]</scope>
    <source>
        <strain evidence="8">DSM 17441 / JCM 13301 / NBRC 103674 / ABI70S6</strain>
    </source>
</reference>
<dbReference type="GO" id="GO:0016787">
    <property type="term" value="F:hydrolase activity"/>
    <property type="evidence" value="ECO:0007669"/>
    <property type="project" value="UniProtKB-KW"/>
</dbReference>
<dbReference type="EMBL" id="AP013035">
    <property type="protein sequence ID" value="BAT71903.1"/>
    <property type="molecule type" value="Genomic_DNA"/>
</dbReference>
<evidence type="ECO:0000256" key="3">
    <source>
        <dbReference type="ARBA" id="ARBA00022722"/>
    </source>
</evidence>
<keyword evidence="3" id="KW-0540">Nuclease</keyword>
<keyword evidence="4" id="KW-0547">Nucleotide-binding</keyword>
<keyword evidence="8" id="KW-1185">Reference proteome</keyword>
<dbReference type="InterPro" id="IPR037038">
    <property type="entry name" value="HepT-like_sf"/>
</dbReference>
<dbReference type="GO" id="GO:0110001">
    <property type="term" value="C:toxin-antitoxin complex"/>
    <property type="evidence" value="ECO:0007669"/>
    <property type="project" value="InterPro"/>
</dbReference>
<dbReference type="STRING" id="1298851.TST_1109"/>
<dbReference type="RefSeq" id="WP_068549895.1">
    <property type="nucleotide sequence ID" value="NZ_AP013035.1"/>
</dbReference>
<dbReference type="GO" id="GO:0004540">
    <property type="term" value="F:RNA nuclease activity"/>
    <property type="evidence" value="ECO:0007669"/>
    <property type="project" value="InterPro"/>
</dbReference>
<dbReference type="AlphaFoldDB" id="A0A0S3QU91"/>
<keyword evidence="1" id="KW-0597">Phosphoprotein</keyword>
<sequence>MREIRDYLADIKIECEYLISRSKGLGYEEFIQNEELKRAFVRSLEVIGEAAKHIPEELREKFAKIKWKNVVAMRNVLIHEYFGVDYKVIWKTVKVRIPELYGVIMDMIEEVDKSQKGGCG</sequence>
<dbReference type="InterPro" id="IPR051813">
    <property type="entry name" value="HepT_RNase_toxin"/>
</dbReference>
<keyword evidence="2" id="KW-1277">Toxin-antitoxin system</keyword>
<dbReference type="PANTHER" id="PTHR34139">
    <property type="entry name" value="UPF0331 PROTEIN MJ0127"/>
    <property type="match status" value="1"/>
</dbReference>
<evidence type="ECO:0000256" key="6">
    <source>
        <dbReference type="ARBA" id="ARBA00024207"/>
    </source>
</evidence>
<evidence type="ECO:0000256" key="1">
    <source>
        <dbReference type="ARBA" id="ARBA00022553"/>
    </source>
</evidence>
<evidence type="ECO:0008006" key="9">
    <source>
        <dbReference type="Google" id="ProtNLM"/>
    </source>
</evidence>
<dbReference type="Proteomes" id="UP000063234">
    <property type="component" value="Chromosome"/>
</dbReference>
<dbReference type="InterPro" id="IPR008201">
    <property type="entry name" value="HepT-like"/>
</dbReference>
<proteinExistence type="inferred from homology"/>
<dbReference type="OrthoDB" id="9810538at2"/>
<accession>A0A0S3QU91</accession>
<name>A0A0S3QU91_THET7</name>
<evidence type="ECO:0000313" key="7">
    <source>
        <dbReference type="EMBL" id="BAT71903.1"/>
    </source>
</evidence>